<accession>A0A9N9ELR7</accession>
<comment type="caution">
    <text evidence="1">The sequence shown here is derived from an EMBL/GenBank/DDBJ whole genome shotgun (WGS) entry which is preliminary data.</text>
</comment>
<organism evidence="1 2">
    <name type="scientific">Paraglomus brasilianum</name>
    <dbReference type="NCBI Taxonomy" id="144538"/>
    <lineage>
        <taxon>Eukaryota</taxon>
        <taxon>Fungi</taxon>
        <taxon>Fungi incertae sedis</taxon>
        <taxon>Mucoromycota</taxon>
        <taxon>Glomeromycotina</taxon>
        <taxon>Glomeromycetes</taxon>
        <taxon>Paraglomerales</taxon>
        <taxon>Paraglomeraceae</taxon>
        <taxon>Paraglomus</taxon>
    </lineage>
</organism>
<sequence>ENREGKDRSGIKQIKWGQKKKTIQIKQTNGGQNDISILEQSSGKIDIWIMD</sequence>
<feature type="non-terminal residue" evidence="1">
    <location>
        <position position="1"/>
    </location>
</feature>
<dbReference type="Proteomes" id="UP000789739">
    <property type="component" value="Unassembled WGS sequence"/>
</dbReference>
<dbReference type="EMBL" id="CAJVPI010006913">
    <property type="protein sequence ID" value="CAG8680682.1"/>
    <property type="molecule type" value="Genomic_DNA"/>
</dbReference>
<evidence type="ECO:0000313" key="1">
    <source>
        <dbReference type="EMBL" id="CAG8680682.1"/>
    </source>
</evidence>
<gene>
    <name evidence="1" type="ORF">PBRASI_LOCUS11788</name>
</gene>
<reference evidence="1" key="1">
    <citation type="submission" date="2021-06" db="EMBL/GenBank/DDBJ databases">
        <authorList>
            <person name="Kallberg Y."/>
            <person name="Tangrot J."/>
            <person name="Rosling A."/>
        </authorList>
    </citation>
    <scope>NUCLEOTIDE SEQUENCE</scope>
    <source>
        <strain evidence="1">BR232B</strain>
    </source>
</reference>
<dbReference type="AlphaFoldDB" id="A0A9N9ELR7"/>
<evidence type="ECO:0000313" key="2">
    <source>
        <dbReference type="Proteomes" id="UP000789739"/>
    </source>
</evidence>
<name>A0A9N9ELR7_9GLOM</name>
<proteinExistence type="predicted"/>
<keyword evidence="2" id="KW-1185">Reference proteome</keyword>
<protein>
    <submittedName>
        <fullName evidence="1">3519_t:CDS:1</fullName>
    </submittedName>
</protein>